<feature type="transmembrane region" description="Helical" evidence="1">
    <location>
        <begin position="268"/>
        <end position="289"/>
    </location>
</feature>
<dbReference type="InterPro" id="IPR036259">
    <property type="entry name" value="MFS_trans_sf"/>
</dbReference>
<dbReference type="InterPro" id="IPR001927">
    <property type="entry name" value="Na/Gal_symport"/>
</dbReference>
<dbReference type="AlphaFoldDB" id="A0A9D1IEP7"/>
<reference evidence="2" key="1">
    <citation type="submission" date="2020-10" db="EMBL/GenBank/DDBJ databases">
        <authorList>
            <person name="Gilroy R."/>
        </authorList>
    </citation>
    <scope>NUCLEOTIDE SEQUENCE</scope>
    <source>
        <strain evidence="2">ChiGjej1B1-19959</strain>
    </source>
</reference>
<feature type="transmembrane region" description="Helical" evidence="1">
    <location>
        <begin position="234"/>
        <end position="256"/>
    </location>
</feature>
<gene>
    <name evidence="2" type="ORF">IAC53_05790</name>
</gene>
<dbReference type="NCBIfam" id="TIGR00792">
    <property type="entry name" value="gph"/>
    <property type="match status" value="1"/>
</dbReference>
<evidence type="ECO:0000313" key="2">
    <source>
        <dbReference type="EMBL" id="HIU36095.1"/>
    </source>
</evidence>
<sequence>MKETTLKNPNQTRVSERIAYGVFFLGQGFIYSMISRYLMIYLTDYVHISTAIVTVLLTASKFWDAVNDTLFGVVVDKVRFKSGNRFRPWLNLSTLILPVGTILLFAVPGGAAQGVKATWAVAAYLIWDLLYTMCDVPIFSLVTTMTNNIRERGNIYTIAGIGGAIATALTSLFLVQIFDRVGFLYTAITVSALGLLFMRPIVHLAKERHRPTEKEREQNATLRDMWVYVKGNKYLRYFIVYRLISGSTFISVLTYFTKHCLNDIRFETTIMLVAIPFSAVLYLCAPLLMKRFNKISIYRVCMVLVILAYGTLYFVGYESKWLMVALLVCALDAAIIPSILMSAIPADCVEYGCYKTGIRKEGITFAMQSFTNKFCSSVATALAGVLLMLIGYDSESGAMMNEAQQAGLFAGMCWFPIVGQLIGLPLLFKYKLRDRDVQIMADVNEGKLPREEAERLFAGRYD</sequence>
<dbReference type="Proteomes" id="UP000824071">
    <property type="component" value="Unassembled WGS sequence"/>
</dbReference>
<dbReference type="GO" id="GO:0005886">
    <property type="term" value="C:plasma membrane"/>
    <property type="evidence" value="ECO:0007669"/>
    <property type="project" value="TreeGrafter"/>
</dbReference>
<feature type="transmembrane region" description="Helical" evidence="1">
    <location>
        <begin position="183"/>
        <end position="202"/>
    </location>
</feature>
<feature type="transmembrane region" description="Helical" evidence="1">
    <location>
        <begin position="407"/>
        <end position="428"/>
    </location>
</feature>
<organism evidence="2 3">
    <name type="scientific">Candidatus Fimenecus excrementigallinarum</name>
    <dbReference type="NCBI Taxonomy" id="2840816"/>
    <lineage>
        <taxon>Bacteria</taxon>
        <taxon>Bacillati</taxon>
        <taxon>Bacillota</taxon>
        <taxon>Clostridia</taxon>
        <taxon>Candidatus Fimenecus</taxon>
    </lineage>
</organism>
<evidence type="ECO:0000256" key="1">
    <source>
        <dbReference type="SAM" id="Phobius"/>
    </source>
</evidence>
<feature type="transmembrane region" description="Helical" evidence="1">
    <location>
        <begin position="20"/>
        <end position="39"/>
    </location>
</feature>
<evidence type="ECO:0000313" key="3">
    <source>
        <dbReference type="Proteomes" id="UP000824071"/>
    </source>
</evidence>
<keyword evidence="1" id="KW-1133">Transmembrane helix</keyword>
<name>A0A9D1IEP7_9FIRM</name>
<dbReference type="EMBL" id="DVMW01000034">
    <property type="protein sequence ID" value="HIU36095.1"/>
    <property type="molecule type" value="Genomic_DNA"/>
</dbReference>
<dbReference type="Pfam" id="PF13347">
    <property type="entry name" value="MFS_2"/>
    <property type="match status" value="1"/>
</dbReference>
<dbReference type="PANTHER" id="PTHR11328">
    <property type="entry name" value="MAJOR FACILITATOR SUPERFAMILY DOMAIN-CONTAINING PROTEIN"/>
    <property type="match status" value="1"/>
</dbReference>
<dbReference type="PANTHER" id="PTHR11328:SF24">
    <property type="entry name" value="MAJOR FACILITATOR SUPERFAMILY (MFS) PROFILE DOMAIN-CONTAINING PROTEIN"/>
    <property type="match status" value="1"/>
</dbReference>
<dbReference type="InterPro" id="IPR039672">
    <property type="entry name" value="MFS_2"/>
</dbReference>
<dbReference type="SUPFAM" id="SSF103473">
    <property type="entry name" value="MFS general substrate transporter"/>
    <property type="match status" value="1"/>
</dbReference>
<feature type="transmembrane region" description="Helical" evidence="1">
    <location>
        <begin position="155"/>
        <end position="177"/>
    </location>
</feature>
<keyword evidence="1" id="KW-0472">Membrane</keyword>
<keyword evidence="1" id="KW-0812">Transmembrane</keyword>
<dbReference type="Gene3D" id="1.20.1250.20">
    <property type="entry name" value="MFS general substrate transporter like domains"/>
    <property type="match status" value="1"/>
</dbReference>
<dbReference type="GO" id="GO:0015293">
    <property type="term" value="F:symporter activity"/>
    <property type="evidence" value="ECO:0007669"/>
    <property type="project" value="InterPro"/>
</dbReference>
<dbReference type="GO" id="GO:0006814">
    <property type="term" value="P:sodium ion transport"/>
    <property type="evidence" value="ECO:0007669"/>
    <property type="project" value="InterPro"/>
</dbReference>
<proteinExistence type="predicted"/>
<reference evidence="2" key="2">
    <citation type="journal article" date="2021" name="PeerJ">
        <title>Extensive microbial diversity within the chicken gut microbiome revealed by metagenomics and culture.</title>
        <authorList>
            <person name="Gilroy R."/>
            <person name="Ravi A."/>
            <person name="Getino M."/>
            <person name="Pursley I."/>
            <person name="Horton D.L."/>
            <person name="Alikhan N.F."/>
            <person name="Baker D."/>
            <person name="Gharbi K."/>
            <person name="Hall N."/>
            <person name="Watson M."/>
            <person name="Adriaenssens E.M."/>
            <person name="Foster-Nyarko E."/>
            <person name="Jarju S."/>
            <person name="Secka A."/>
            <person name="Antonio M."/>
            <person name="Oren A."/>
            <person name="Chaudhuri R.R."/>
            <person name="La Ragione R."/>
            <person name="Hildebrand F."/>
            <person name="Pallen M.J."/>
        </authorList>
    </citation>
    <scope>NUCLEOTIDE SEQUENCE</scope>
    <source>
        <strain evidence="2">ChiGjej1B1-19959</strain>
    </source>
</reference>
<feature type="transmembrane region" description="Helical" evidence="1">
    <location>
        <begin position="370"/>
        <end position="392"/>
    </location>
</feature>
<feature type="transmembrane region" description="Helical" evidence="1">
    <location>
        <begin position="119"/>
        <end position="143"/>
    </location>
</feature>
<feature type="transmembrane region" description="Helical" evidence="1">
    <location>
        <begin position="45"/>
        <end position="63"/>
    </location>
</feature>
<comment type="caution">
    <text evidence="2">The sequence shown here is derived from an EMBL/GenBank/DDBJ whole genome shotgun (WGS) entry which is preliminary data.</text>
</comment>
<feature type="transmembrane region" description="Helical" evidence="1">
    <location>
        <begin position="89"/>
        <end position="107"/>
    </location>
</feature>
<dbReference type="GO" id="GO:0008643">
    <property type="term" value="P:carbohydrate transport"/>
    <property type="evidence" value="ECO:0007669"/>
    <property type="project" value="InterPro"/>
</dbReference>
<feature type="transmembrane region" description="Helical" evidence="1">
    <location>
        <begin position="321"/>
        <end position="349"/>
    </location>
</feature>
<protein>
    <submittedName>
        <fullName evidence="2">MFS transporter</fullName>
    </submittedName>
</protein>
<feature type="transmembrane region" description="Helical" evidence="1">
    <location>
        <begin position="296"/>
        <end position="315"/>
    </location>
</feature>
<accession>A0A9D1IEP7</accession>